<feature type="domain" description="WW" evidence="4">
    <location>
        <begin position="121"/>
        <end position="154"/>
    </location>
</feature>
<proteinExistence type="predicted"/>
<sequence>MAAPTPTSAQAADKGCKVFIGSIPHSVSELANRMKTFDDDLKREASRYGFLVNLFFMPDQMQQNRGWALAAYQSIEEAKLAIQSMDGILKFPGSDQPVEARFADKKPEKVDQGGSYSPPAPRPPSVWIEYFTPEKHPYYYNTVTGVTQWERPLEMDNQASASPGASNGNNTAVAVAAGATSSYGPRGSNLFIFHIPSDWNDIDLIQHFQHFGNIRSARIQRDGSGRNRGFGFVSFDNIQSVSTDLY</sequence>
<dbReference type="Gene3D" id="3.30.70.330">
    <property type="match status" value="2"/>
</dbReference>
<keyword evidence="7" id="KW-1185">Reference proteome</keyword>
<dbReference type="Pfam" id="PF00397">
    <property type="entry name" value="WW"/>
    <property type="match status" value="1"/>
</dbReference>
<evidence type="ECO:0000256" key="1">
    <source>
        <dbReference type="ARBA" id="ARBA00022737"/>
    </source>
</evidence>
<dbReference type="EMBL" id="JADAQX010000322">
    <property type="protein sequence ID" value="KAF8820697.1"/>
    <property type="molecule type" value="Genomic_DNA"/>
</dbReference>
<dbReference type="SUPFAM" id="SSF54928">
    <property type="entry name" value="RNA-binding domain, RBD"/>
    <property type="match status" value="1"/>
</dbReference>
<dbReference type="InterPro" id="IPR036020">
    <property type="entry name" value="WW_dom_sf"/>
</dbReference>
<evidence type="ECO:0000313" key="6">
    <source>
        <dbReference type="EMBL" id="KAF8820697.1"/>
    </source>
</evidence>
<dbReference type="InterPro" id="IPR035979">
    <property type="entry name" value="RBD_domain_sf"/>
</dbReference>
<feature type="domain" description="RRM" evidence="5">
    <location>
        <begin position="188"/>
        <end position="246"/>
    </location>
</feature>
<dbReference type="CDD" id="cd00201">
    <property type="entry name" value="WW"/>
    <property type="match status" value="1"/>
</dbReference>
<evidence type="ECO:0000256" key="2">
    <source>
        <dbReference type="ARBA" id="ARBA00022884"/>
    </source>
</evidence>
<dbReference type="SUPFAM" id="SSF51045">
    <property type="entry name" value="WW domain"/>
    <property type="match status" value="1"/>
</dbReference>
<reference evidence="6 7" key="1">
    <citation type="journal article" date="2020" name="bioRxiv">
        <title>Metabolic contributions of an alphaproteobacterial endosymbiont in the apicomplexan Cardiosporidium cionae.</title>
        <authorList>
            <person name="Hunter E.S."/>
            <person name="Paight C.J."/>
            <person name="Lane C.E."/>
        </authorList>
    </citation>
    <scope>NUCLEOTIDE SEQUENCE [LARGE SCALE GENOMIC DNA]</scope>
    <source>
        <strain evidence="6">ESH_2018</strain>
    </source>
</reference>
<dbReference type="PROSITE" id="PS01159">
    <property type="entry name" value="WW_DOMAIN_1"/>
    <property type="match status" value="1"/>
</dbReference>
<keyword evidence="2 3" id="KW-0694">RNA-binding</keyword>
<dbReference type="PANTHER" id="PTHR24012">
    <property type="entry name" value="RNA BINDING PROTEIN"/>
    <property type="match status" value="1"/>
</dbReference>
<dbReference type="SMART" id="SM00456">
    <property type="entry name" value="WW"/>
    <property type="match status" value="1"/>
</dbReference>
<evidence type="ECO:0000259" key="5">
    <source>
        <dbReference type="PROSITE" id="PS50102"/>
    </source>
</evidence>
<dbReference type="Proteomes" id="UP000823046">
    <property type="component" value="Unassembled WGS sequence"/>
</dbReference>
<evidence type="ECO:0000313" key="7">
    <source>
        <dbReference type="Proteomes" id="UP000823046"/>
    </source>
</evidence>
<dbReference type="SMART" id="SM00360">
    <property type="entry name" value="RRM"/>
    <property type="match status" value="2"/>
</dbReference>
<comment type="caution">
    <text evidence="6">The sequence shown here is derived from an EMBL/GenBank/DDBJ whole genome shotgun (WGS) entry which is preliminary data.</text>
</comment>
<dbReference type="Gene3D" id="2.20.70.10">
    <property type="match status" value="1"/>
</dbReference>
<dbReference type="InterPro" id="IPR001202">
    <property type="entry name" value="WW_dom"/>
</dbReference>
<dbReference type="PROSITE" id="PS50020">
    <property type="entry name" value="WW_DOMAIN_2"/>
    <property type="match status" value="1"/>
</dbReference>
<evidence type="ECO:0000256" key="3">
    <source>
        <dbReference type="PROSITE-ProRule" id="PRU00176"/>
    </source>
</evidence>
<dbReference type="Pfam" id="PF00076">
    <property type="entry name" value="RRM_1"/>
    <property type="match status" value="2"/>
</dbReference>
<dbReference type="PROSITE" id="PS50102">
    <property type="entry name" value="RRM"/>
    <property type="match status" value="2"/>
</dbReference>
<feature type="domain" description="RRM" evidence="5">
    <location>
        <begin position="16"/>
        <end position="105"/>
    </location>
</feature>
<organism evidence="6 7">
    <name type="scientific">Cardiosporidium cionae</name>
    <dbReference type="NCBI Taxonomy" id="476202"/>
    <lineage>
        <taxon>Eukaryota</taxon>
        <taxon>Sar</taxon>
        <taxon>Alveolata</taxon>
        <taxon>Apicomplexa</taxon>
        <taxon>Aconoidasida</taxon>
        <taxon>Nephromycida</taxon>
        <taxon>Cardiosporidium</taxon>
    </lineage>
</organism>
<protein>
    <submittedName>
        <fullName evidence="6">Clustered-asparagine-rich protein</fullName>
    </submittedName>
</protein>
<evidence type="ECO:0000259" key="4">
    <source>
        <dbReference type="PROSITE" id="PS50020"/>
    </source>
</evidence>
<dbReference type="InterPro" id="IPR012677">
    <property type="entry name" value="Nucleotide-bd_a/b_plait_sf"/>
</dbReference>
<dbReference type="InterPro" id="IPR000504">
    <property type="entry name" value="RRM_dom"/>
</dbReference>
<name>A0ABQ7J9M2_9APIC</name>
<accession>A0ABQ7J9M2</accession>
<gene>
    <name evidence="6" type="ORF">IE077_002909</name>
</gene>
<keyword evidence="1" id="KW-0677">Repeat</keyword>